<accession>A0A385DH56</accession>
<dbReference type="KEGG" id="sky:D0C37_21905"/>
<dbReference type="InterPro" id="IPR045423">
    <property type="entry name" value="DUF6510"/>
</dbReference>
<proteinExistence type="predicted"/>
<protein>
    <submittedName>
        <fullName evidence="1">Uncharacterized protein</fullName>
    </submittedName>
</protein>
<dbReference type="Proteomes" id="UP000259636">
    <property type="component" value="Chromosome"/>
</dbReference>
<reference evidence="1 2" key="1">
    <citation type="submission" date="2018-08" db="EMBL/GenBank/DDBJ databases">
        <authorList>
            <person name="Ferrada E.E."/>
            <person name="Latorre B.A."/>
        </authorList>
    </citation>
    <scope>NUCLEOTIDE SEQUENCE [LARGE SCALE GENOMIC DNA]</scope>
    <source>
        <strain evidence="1 2">VK-A60T</strain>
    </source>
</reference>
<evidence type="ECO:0000313" key="2">
    <source>
        <dbReference type="Proteomes" id="UP000259636"/>
    </source>
</evidence>
<dbReference type="RefSeq" id="WP_101279131.1">
    <property type="nucleotide sequence ID" value="NZ_CP031742.1"/>
</dbReference>
<evidence type="ECO:0000313" key="1">
    <source>
        <dbReference type="EMBL" id="AXQ56997.1"/>
    </source>
</evidence>
<gene>
    <name evidence="1" type="ORF">D0C37_21905</name>
</gene>
<dbReference type="Pfam" id="PF20120">
    <property type="entry name" value="DUF6510"/>
    <property type="match status" value="1"/>
</dbReference>
<dbReference type="EMBL" id="CP031742">
    <property type="protein sequence ID" value="AXQ56997.1"/>
    <property type="molecule type" value="Genomic_DNA"/>
</dbReference>
<dbReference type="GeneID" id="300116805"/>
<dbReference type="AlphaFoldDB" id="A0A385DH56"/>
<name>A0A385DH56_9ACTN</name>
<organism evidence="1 2">
    <name type="scientific">Streptomyces koyangensis</name>
    <dbReference type="NCBI Taxonomy" id="188770"/>
    <lineage>
        <taxon>Bacteria</taxon>
        <taxon>Bacillati</taxon>
        <taxon>Actinomycetota</taxon>
        <taxon>Actinomycetes</taxon>
        <taxon>Kitasatosporales</taxon>
        <taxon>Streptomycetaceae</taxon>
        <taxon>Streptomyces</taxon>
        <taxon>Streptomyces aurantiacus group</taxon>
    </lineage>
</organism>
<sequence length="97" mass="10052">MTSAGTTARQPTHRDGNVLAGLLSEVFDVDLTGALRRCPHCGLLGALAQLHVYGRPPGLVARCPACSAIALRIARHPGALWLEFGGTGAVRIPLDAG</sequence>